<dbReference type="Proteomes" id="UP000323521">
    <property type="component" value="Chromosome"/>
</dbReference>
<keyword evidence="4" id="KW-0175">Coiled coil</keyword>
<evidence type="ECO:0000313" key="7">
    <source>
        <dbReference type="Proteomes" id="UP000323521"/>
    </source>
</evidence>
<feature type="coiled-coil region" evidence="4">
    <location>
        <begin position="221"/>
        <end position="330"/>
    </location>
</feature>
<proteinExistence type="inferred from homology"/>
<keyword evidence="7" id="KW-1185">Reference proteome</keyword>
<sequence length="671" mass="75009">MLRFTSLTVEDFGPFKGSQTIDFTNENGVIITWGNNGRGKTKLLNAFRYALYGKFQNRRGANVELTKLSNIESHEDGRYGFKVVLRMTDGANNYELTRQYKLRAGVTKPVRNDDYEQHVYLKREGAILPAAEADHILRLIMPEQVSRFFLFDGELLQEYEDLIMEDSDEGVAIKGSIENILGIPVLTNGAVATGMAHEDCLRAMTRVAKSNQQTEQIGAMIEAFEAQLQKHVDEFERMKNELTDELVKRAQLTGEAEQNEHVRTLLTNMNGLEQAIEEKKARRDGIMSQIVVTTKNAWKGLVGSRVTSVLDGVKARAQELEDKEKAQQIASGFVKDMKKAVSEKHCHLCEQDIEEGLLAKIEERIKKAKSSYGGLSAEEAAELKELQGRRSVLEGMQLPSVKERLEVLEQQLTAVRVEIGNSERELKSVREELERHGDIKDLSAVAAENLRQLTICLTKIGNLEEGKKKESDQITSIRTAIAGQYAKLEKLATDSDMLLAKKKADLCGQITSIFEEGISKYRDELKAKVEKDATDLFVRITNDPDYVKLLINENYGLEIVHSTGVVVPLRSSGNEHMVALALIGALHKNAPLHGPVIMDSPFGRLDPVHKHNITEALPVLSDQVILFAYTSEIDEQFARDTLGPALKKEYRLTRVTSFNTRIEPETGGASA</sequence>
<dbReference type="EMBL" id="CP017634">
    <property type="protein sequence ID" value="ATW26730.1"/>
    <property type="molecule type" value="Genomic_DNA"/>
</dbReference>
<dbReference type="GO" id="GO:0016887">
    <property type="term" value="F:ATP hydrolysis activity"/>
    <property type="evidence" value="ECO:0007669"/>
    <property type="project" value="InterPro"/>
</dbReference>
<dbReference type="PANTHER" id="PTHR32114:SF2">
    <property type="entry name" value="ABC TRANSPORTER ABCH.3"/>
    <property type="match status" value="1"/>
</dbReference>
<comment type="similarity">
    <text evidence="1">Belongs to the SMC family. SbcC subfamily.</text>
</comment>
<evidence type="ECO:0000256" key="1">
    <source>
        <dbReference type="ARBA" id="ARBA00006930"/>
    </source>
</evidence>
<feature type="domain" description="Rad50/SbcC-type AAA" evidence="5">
    <location>
        <begin position="6"/>
        <end position="243"/>
    </location>
</feature>
<gene>
    <name evidence="6" type="ORF">DCMF_19940</name>
</gene>
<evidence type="ECO:0000256" key="3">
    <source>
        <dbReference type="ARBA" id="ARBA00013368"/>
    </source>
</evidence>
<feature type="coiled-coil region" evidence="4">
    <location>
        <begin position="358"/>
        <end position="432"/>
    </location>
</feature>
<name>A0A3G1KWD1_FORW1</name>
<dbReference type="InterPro" id="IPR027417">
    <property type="entry name" value="P-loop_NTPase"/>
</dbReference>
<dbReference type="Pfam" id="PF13476">
    <property type="entry name" value="AAA_23"/>
    <property type="match status" value="1"/>
</dbReference>
<dbReference type="GO" id="GO:0006302">
    <property type="term" value="P:double-strand break repair"/>
    <property type="evidence" value="ECO:0007669"/>
    <property type="project" value="InterPro"/>
</dbReference>
<dbReference type="Gene3D" id="3.40.50.300">
    <property type="entry name" value="P-loop containing nucleotide triphosphate hydrolases"/>
    <property type="match status" value="2"/>
</dbReference>
<evidence type="ECO:0000313" key="6">
    <source>
        <dbReference type="EMBL" id="ATW26730.1"/>
    </source>
</evidence>
<dbReference type="RefSeq" id="WP_148136049.1">
    <property type="nucleotide sequence ID" value="NZ_CP017634.1"/>
</dbReference>
<dbReference type="InterPro" id="IPR038729">
    <property type="entry name" value="Rad50/SbcC_AAA"/>
</dbReference>
<organism evidence="6 7">
    <name type="scientific">Formimonas warabiya</name>
    <dbReference type="NCBI Taxonomy" id="1761012"/>
    <lineage>
        <taxon>Bacteria</taxon>
        <taxon>Bacillati</taxon>
        <taxon>Bacillota</taxon>
        <taxon>Clostridia</taxon>
        <taxon>Eubacteriales</taxon>
        <taxon>Peptococcaceae</taxon>
        <taxon>Candidatus Formimonas</taxon>
    </lineage>
</organism>
<evidence type="ECO:0000256" key="2">
    <source>
        <dbReference type="ARBA" id="ARBA00011322"/>
    </source>
</evidence>
<evidence type="ECO:0000259" key="5">
    <source>
        <dbReference type="Pfam" id="PF13476"/>
    </source>
</evidence>
<protein>
    <recommendedName>
        <fullName evidence="3">Nuclease SbcCD subunit C</fullName>
    </recommendedName>
</protein>
<evidence type="ECO:0000256" key="4">
    <source>
        <dbReference type="SAM" id="Coils"/>
    </source>
</evidence>
<accession>A0A3G1KWD1</accession>
<dbReference type="KEGG" id="fwa:DCMF_19940"/>
<dbReference type="AlphaFoldDB" id="A0A3G1KWD1"/>
<dbReference type="PANTHER" id="PTHR32114">
    <property type="entry name" value="ABC TRANSPORTER ABCH.3"/>
    <property type="match status" value="1"/>
</dbReference>
<dbReference type="OrthoDB" id="9795626at2"/>
<dbReference type="SUPFAM" id="SSF52540">
    <property type="entry name" value="P-loop containing nucleoside triphosphate hydrolases"/>
    <property type="match status" value="1"/>
</dbReference>
<comment type="subunit">
    <text evidence="2">Heterodimer of SbcC and SbcD.</text>
</comment>
<reference evidence="6 7" key="1">
    <citation type="submission" date="2016-10" db="EMBL/GenBank/DDBJ databases">
        <title>Complete Genome Sequence of Peptococcaceae strain DCMF.</title>
        <authorList>
            <person name="Edwards R.J."/>
            <person name="Holland S.I."/>
            <person name="Deshpande N.P."/>
            <person name="Wong Y.K."/>
            <person name="Ertan H."/>
            <person name="Manefield M."/>
            <person name="Russell T.L."/>
            <person name="Lee M.J."/>
        </authorList>
    </citation>
    <scope>NUCLEOTIDE SEQUENCE [LARGE SCALE GENOMIC DNA]</scope>
    <source>
        <strain evidence="6 7">DCMF</strain>
    </source>
</reference>